<name>A0A3N0C7Q0_9MICC</name>
<protein>
    <submittedName>
        <fullName evidence="1">Uncharacterized protein</fullName>
    </submittedName>
</protein>
<dbReference type="AlphaFoldDB" id="A0A3N0C7Q0"/>
<dbReference type="OrthoDB" id="1889537at2"/>
<evidence type="ECO:0000313" key="1">
    <source>
        <dbReference type="EMBL" id="RNL59213.1"/>
    </source>
</evidence>
<evidence type="ECO:0000313" key="2">
    <source>
        <dbReference type="Proteomes" id="UP000273807"/>
    </source>
</evidence>
<reference evidence="1 2" key="1">
    <citation type="submission" date="2018-10" db="EMBL/GenBank/DDBJ databases">
        <title>Genome sequencing of Arthrobacter oryzae TNB02.</title>
        <authorList>
            <person name="Cho Y.-J."/>
            <person name="Cho A."/>
            <person name="Kim O.-S."/>
        </authorList>
    </citation>
    <scope>NUCLEOTIDE SEQUENCE [LARGE SCALE GENOMIC DNA]</scope>
    <source>
        <strain evidence="1 2">TNB02</strain>
    </source>
</reference>
<organism evidence="1 2">
    <name type="scientific">Arthrobacter oryzae</name>
    <dbReference type="NCBI Taxonomy" id="409290"/>
    <lineage>
        <taxon>Bacteria</taxon>
        <taxon>Bacillati</taxon>
        <taxon>Actinomycetota</taxon>
        <taxon>Actinomycetes</taxon>
        <taxon>Micrococcales</taxon>
        <taxon>Micrococcaceae</taxon>
        <taxon>Arthrobacter</taxon>
    </lineage>
</organism>
<accession>A0A3N0C7Q0</accession>
<keyword evidence="2" id="KW-1185">Reference proteome</keyword>
<sequence>MPRCRFSRTALIPSRTPLIEARESLRVTFAADQLVVFGDGMEDARLTASPPHRLLGPGNYGEAGRTAAAVGVGTLSKFRLASTVGRRHRRALAIADEPRRPDHFCGTC</sequence>
<dbReference type="EMBL" id="RBED01000045">
    <property type="protein sequence ID" value="RNL59213.1"/>
    <property type="molecule type" value="Genomic_DNA"/>
</dbReference>
<comment type="caution">
    <text evidence="1">The sequence shown here is derived from an EMBL/GenBank/DDBJ whole genome shotgun (WGS) entry which is preliminary data.</text>
</comment>
<gene>
    <name evidence="1" type="ORF">D7003_02840</name>
</gene>
<proteinExistence type="predicted"/>
<dbReference type="Proteomes" id="UP000273807">
    <property type="component" value="Unassembled WGS sequence"/>
</dbReference>